<gene>
    <name evidence="1" type="ORF">Aph01nite_07060</name>
</gene>
<accession>A0A919UI81</accession>
<comment type="caution">
    <text evidence="1">The sequence shown here is derived from an EMBL/GenBank/DDBJ whole genome shotgun (WGS) entry which is preliminary data.</text>
</comment>
<evidence type="ECO:0000313" key="2">
    <source>
        <dbReference type="Proteomes" id="UP000640052"/>
    </source>
</evidence>
<keyword evidence="2" id="KW-1185">Reference proteome</keyword>
<dbReference type="AlphaFoldDB" id="A0A919UI81"/>
<dbReference type="EMBL" id="BOOA01000004">
    <property type="protein sequence ID" value="GIH22396.1"/>
    <property type="molecule type" value="Genomic_DNA"/>
</dbReference>
<protein>
    <submittedName>
        <fullName evidence="1">Uncharacterized protein</fullName>
    </submittedName>
</protein>
<evidence type="ECO:0000313" key="1">
    <source>
        <dbReference type="EMBL" id="GIH22396.1"/>
    </source>
</evidence>
<name>A0A919UI81_9ACTN</name>
<dbReference type="RefSeq" id="WP_204039247.1">
    <property type="nucleotide sequence ID" value="NZ_BOOA01000004.1"/>
</dbReference>
<sequence length="124" mass="14308">MTVKLNKRAFDFAKKLIDDGHYVLDGMDDWSEHHPSAQQENDFLDKHGFGEYEHWFLGEDDEQNEETKGRYKFPFGDFAKVHRCGIIAAEVRAAQRDHTDIEVAVAHLHGRLDELISARDEHSG</sequence>
<proteinExistence type="predicted"/>
<reference evidence="1" key="1">
    <citation type="submission" date="2021-01" db="EMBL/GenBank/DDBJ databases">
        <title>Whole genome shotgun sequence of Acrocarpospora phusangensis NBRC 108782.</title>
        <authorList>
            <person name="Komaki H."/>
            <person name="Tamura T."/>
        </authorList>
    </citation>
    <scope>NUCLEOTIDE SEQUENCE</scope>
    <source>
        <strain evidence="1">NBRC 108782</strain>
    </source>
</reference>
<dbReference type="Proteomes" id="UP000640052">
    <property type="component" value="Unassembled WGS sequence"/>
</dbReference>
<organism evidence="1 2">
    <name type="scientific">Acrocarpospora phusangensis</name>
    <dbReference type="NCBI Taxonomy" id="1070424"/>
    <lineage>
        <taxon>Bacteria</taxon>
        <taxon>Bacillati</taxon>
        <taxon>Actinomycetota</taxon>
        <taxon>Actinomycetes</taxon>
        <taxon>Streptosporangiales</taxon>
        <taxon>Streptosporangiaceae</taxon>
        <taxon>Acrocarpospora</taxon>
    </lineage>
</organism>